<reference evidence="3 4" key="1">
    <citation type="submission" date="2016-08" db="EMBL/GenBank/DDBJ databases">
        <title>Draft genome sequence of allopolyploid Zygosaccharomyces rouxii.</title>
        <authorList>
            <person name="Watanabe J."/>
            <person name="Uehara K."/>
            <person name="Mogi Y."/>
            <person name="Tsukioka Y."/>
        </authorList>
    </citation>
    <scope>NUCLEOTIDE SEQUENCE [LARGE SCALE GENOMIC DNA]</scope>
    <source>
        <strain evidence="3 4">NBRC 110957</strain>
    </source>
</reference>
<gene>
    <name evidence="3" type="ORF">ZYGR_0AY01140</name>
</gene>
<organism evidence="3 4">
    <name type="scientific">Zygosaccharomyces rouxii</name>
    <dbReference type="NCBI Taxonomy" id="4956"/>
    <lineage>
        <taxon>Eukaryota</taxon>
        <taxon>Fungi</taxon>
        <taxon>Dikarya</taxon>
        <taxon>Ascomycota</taxon>
        <taxon>Saccharomycotina</taxon>
        <taxon>Saccharomycetes</taxon>
        <taxon>Saccharomycetales</taxon>
        <taxon>Saccharomycetaceae</taxon>
        <taxon>Zygosaccharomyces</taxon>
    </lineage>
</organism>
<accession>A0A1Q3AJE7</accession>
<evidence type="ECO:0000256" key="1">
    <source>
        <dbReference type="SAM" id="MobiDB-lite"/>
    </source>
</evidence>
<dbReference type="Proteomes" id="UP000187013">
    <property type="component" value="Unassembled WGS sequence"/>
</dbReference>
<sequence length="314" mass="35687">MYNPSSYGSPYPDPLTYGRALPRPTSSGTLENDVKRQKIDQPSPYYFPQYQYGQPAPMTAPVPAPTPSPAPYYSPPVPTTYGSYWNQPVYPPPNLPYVATPQPLAPAPVHDSSASTMRETQKEPLEKNPSFEESDAEENGEDGEDCDNEGNGDQPASTIQGTSITLATEEDIAKWREERKRMWLLKISNKRREHMEKMGIKEEELKGHSILQETKKQKQFIQNIQNQVNRTNPRANLNVKIVQREMAQENLQLLQFIKELGDAHLLDYELTTEEKSKLFGSPDDKQRNAKKPYTRNNNNNYNNNNAGNIRKGKC</sequence>
<dbReference type="Gene3D" id="6.10.250.1790">
    <property type="match status" value="1"/>
</dbReference>
<feature type="compositionally biased region" description="Polar residues" evidence="1">
    <location>
        <begin position="154"/>
        <end position="165"/>
    </location>
</feature>
<feature type="compositionally biased region" description="Low complexity" evidence="1">
    <location>
        <begin position="41"/>
        <end position="57"/>
    </location>
</feature>
<dbReference type="EMBL" id="BDGX01000051">
    <property type="protein sequence ID" value="GAV55722.1"/>
    <property type="molecule type" value="Genomic_DNA"/>
</dbReference>
<feature type="compositionally biased region" description="Acidic residues" evidence="1">
    <location>
        <begin position="132"/>
        <end position="150"/>
    </location>
</feature>
<evidence type="ECO:0000259" key="2">
    <source>
        <dbReference type="Pfam" id="PF10453"/>
    </source>
</evidence>
<evidence type="ECO:0000313" key="4">
    <source>
        <dbReference type="Proteomes" id="UP000187013"/>
    </source>
</evidence>
<feature type="region of interest" description="Disordered" evidence="1">
    <location>
        <begin position="90"/>
        <end position="165"/>
    </location>
</feature>
<feature type="compositionally biased region" description="Basic and acidic residues" evidence="1">
    <location>
        <begin position="277"/>
        <end position="287"/>
    </location>
</feature>
<evidence type="ECO:0000313" key="3">
    <source>
        <dbReference type="EMBL" id="GAV55722.1"/>
    </source>
</evidence>
<dbReference type="AlphaFoldDB" id="A0A1Q3AJE7"/>
<feature type="region of interest" description="Disordered" evidence="1">
    <location>
        <begin position="277"/>
        <end position="314"/>
    </location>
</feature>
<feature type="compositionally biased region" description="Low complexity" evidence="1">
    <location>
        <begin position="296"/>
        <end position="305"/>
    </location>
</feature>
<dbReference type="Pfam" id="PF10453">
    <property type="entry name" value="NUFIP1"/>
    <property type="match status" value="1"/>
</dbReference>
<name>A0A1Q3AJE7_ZYGRO</name>
<dbReference type="InterPro" id="IPR019496">
    <property type="entry name" value="NUFIP1_cons_dom"/>
</dbReference>
<comment type="caution">
    <text evidence="3">The sequence shown here is derived from an EMBL/GenBank/DDBJ whole genome shotgun (WGS) entry which is preliminary data.</text>
</comment>
<feature type="compositionally biased region" description="Pro residues" evidence="1">
    <location>
        <begin position="58"/>
        <end position="75"/>
    </location>
</feature>
<feature type="domain" description="FMR1-interacting protein 1 conserved" evidence="2">
    <location>
        <begin position="157"/>
        <end position="204"/>
    </location>
</feature>
<dbReference type="OrthoDB" id="273070at2759"/>
<proteinExistence type="predicted"/>
<protein>
    <recommendedName>
        <fullName evidence="2">FMR1-interacting protein 1 conserved domain-containing protein</fullName>
    </recommendedName>
</protein>
<feature type="compositionally biased region" description="Basic and acidic residues" evidence="1">
    <location>
        <begin position="119"/>
        <end position="130"/>
    </location>
</feature>
<feature type="region of interest" description="Disordered" evidence="1">
    <location>
        <begin position="1"/>
        <end position="75"/>
    </location>
</feature>